<keyword evidence="2" id="KW-0479">Metal-binding</keyword>
<dbReference type="InterPro" id="IPR014755">
    <property type="entry name" value="Cu-Rt/internalin_Ig-like"/>
</dbReference>
<evidence type="ECO:0000256" key="2">
    <source>
        <dbReference type="ARBA" id="ARBA00022723"/>
    </source>
</evidence>
<feature type="transmembrane region" description="Helical" evidence="6">
    <location>
        <begin position="190"/>
        <end position="209"/>
    </location>
</feature>
<evidence type="ECO:0000256" key="6">
    <source>
        <dbReference type="SAM" id="Phobius"/>
    </source>
</evidence>
<keyword evidence="4" id="KW-0186">Copper</keyword>
<feature type="region of interest" description="Disordered" evidence="5">
    <location>
        <begin position="133"/>
        <end position="183"/>
    </location>
</feature>
<dbReference type="GO" id="GO:0046688">
    <property type="term" value="P:response to copper ion"/>
    <property type="evidence" value="ECO:0007669"/>
    <property type="project" value="InterPro"/>
</dbReference>
<dbReference type="GO" id="GO:0006825">
    <property type="term" value="P:copper ion transport"/>
    <property type="evidence" value="ECO:0007669"/>
    <property type="project" value="InterPro"/>
</dbReference>
<keyword evidence="6" id="KW-0472">Membrane</keyword>
<evidence type="ECO:0000259" key="7">
    <source>
        <dbReference type="Pfam" id="PF04234"/>
    </source>
</evidence>
<evidence type="ECO:0000256" key="5">
    <source>
        <dbReference type="SAM" id="MobiDB-lite"/>
    </source>
</evidence>
<accession>A0A1B2DRI3</accession>
<dbReference type="EMBL" id="CP016808">
    <property type="protein sequence ID" value="ANY70311.1"/>
    <property type="molecule type" value="Genomic_DNA"/>
</dbReference>
<reference evidence="8" key="1">
    <citation type="submission" date="2016-08" db="EMBL/GenBank/DDBJ databases">
        <title>Complete Genome Seqeunce of Paenibacillus sp. BIHB 4019 from tea rhizoplane.</title>
        <authorList>
            <person name="Thakur R."/>
            <person name="Swarnkar M.K."/>
            <person name="Gulati A."/>
        </authorList>
    </citation>
    <scope>NUCLEOTIDE SEQUENCE [LARGE SCALE GENOMIC DNA]</scope>
    <source>
        <strain evidence="8">BIHB4019</strain>
    </source>
</reference>
<dbReference type="InterPro" id="IPR032694">
    <property type="entry name" value="CopC/D"/>
</dbReference>
<dbReference type="InterPro" id="IPR007348">
    <property type="entry name" value="CopC_dom"/>
</dbReference>
<feature type="domain" description="CopC" evidence="7">
    <location>
        <begin position="36"/>
        <end position="128"/>
    </location>
</feature>
<dbReference type="PANTHER" id="PTHR34820">
    <property type="entry name" value="INNER MEMBRANE PROTEIN YEBZ"/>
    <property type="match status" value="1"/>
</dbReference>
<dbReference type="GO" id="GO:0042597">
    <property type="term" value="C:periplasmic space"/>
    <property type="evidence" value="ECO:0007669"/>
    <property type="project" value="InterPro"/>
</dbReference>
<protein>
    <recommendedName>
        <fullName evidence="7">CopC domain-containing protein</fullName>
    </recommendedName>
</protein>
<keyword evidence="6" id="KW-1133">Transmembrane helix</keyword>
<keyword evidence="3" id="KW-0732">Signal</keyword>
<dbReference type="Gene3D" id="2.60.40.1220">
    <property type="match status" value="1"/>
</dbReference>
<dbReference type="AlphaFoldDB" id="A0A1B2DRI3"/>
<evidence type="ECO:0000256" key="1">
    <source>
        <dbReference type="ARBA" id="ARBA00004196"/>
    </source>
</evidence>
<dbReference type="Pfam" id="PF04234">
    <property type="entry name" value="CopC"/>
    <property type="match status" value="1"/>
</dbReference>
<organism evidence="8">
    <name type="scientific">Paenibacillus sp. BIHB 4019</name>
    <dbReference type="NCBI Taxonomy" id="1870819"/>
    <lineage>
        <taxon>Bacteria</taxon>
        <taxon>Bacillati</taxon>
        <taxon>Bacillota</taxon>
        <taxon>Bacilli</taxon>
        <taxon>Bacillales</taxon>
        <taxon>Paenibacillaceae</taxon>
        <taxon>Paenibacillus</taxon>
    </lineage>
</organism>
<evidence type="ECO:0000256" key="4">
    <source>
        <dbReference type="ARBA" id="ARBA00023008"/>
    </source>
</evidence>
<dbReference type="GO" id="GO:0030313">
    <property type="term" value="C:cell envelope"/>
    <property type="evidence" value="ECO:0007669"/>
    <property type="project" value="UniProtKB-SubCell"/>
</dbReference>
<dbReference type="PANTHER" id="PTHR34820:SF4">
    <property type="entry name" value="INNER MEMBRANE PROTEIN YEBZ"/>
    <property type="match status" value="1"/>
</dbReference>
<evidence type="ECO:0000313" key="8">
    <source>
        <dbReference type="EMBL" id="ANY70311.1"/>
    </source>
</evidence>
<dbReference type="GO" id="GO:0005886">
    <property type="term" value="C:plasma membrane"/>
    <property type="evidence" value="ECO:0007669"/>
    <property type="project" value="TreeGrafter"/>
</dbReference>
<evidence type="ECO:0000256" key="3">
    <source>
        <dbReference type="ARBA" id="ARBA00022729"/>
    </source>
</evidence>
<dbReference type="SUPFAM" id="SSF81296">
    <property type="entry name" value="E set domains"/>
    <property type="match status" value="1"/>
</dbReference>
<keyword evidence="6" id="KW-0812">Transmembrane</keyword>
<comment type="subcellular location">
    <subcellularLocation>
        <location evidence="1">Cell envelope</location>
    </subcellularLocation>
</comment>
<name>A0A1B2DRI3_9BACL</name>
<dbReference type="InterPro" id="IPR014756">
    <property type="entry name" value="Ig_E-set"/>
</dbReference>
<sequence length="214" mass="22206">MLQHIKLWLTRRNNMKRIILIMLAVIWLIPGAAFAHSKIEQATPAVDETVTASPAQISLSFNTDIEKLSTFKLLNAAGEQVATDEVVVDGKTMSGAVPAALENGIYTVKWAIIGADGHAIEGDYSFTVNAPEAAASEQPASASPSPESSSTPDAAASESPALETASPAASAVPATDTATQTEGKASSSTTSVIIIVVVILLIAVIAAAARRRKK</sequence>
<gene>
    <name evidence="8" type="ORF">BBD42_30305</name>
</gene>
<dbReference type="GO" id="GO:0005507">
    <property type="term" value="F:copper ion binding"/>
    <property type="evidence" value="ECO:0007669"/>
    <property type="project" value="InterPro"/>
</dbReference>
<proteinExistence type="predicted"/>